<dbReference type="Pfam" id="PF07696">
    <property type="entry name" value="7TMR-DISMED2"/>
    <property type="match status" value="1"/>
</dbReference>
<evidence type="ECO:0000256" key="4">
    <source>
        <dbReference type="SAM" id="Coils"/>
    </source>
</evidence>
<dbReference type="GO" id="GO:0016787">
    <property type="term" value="F:hydrolase activity"/>
    <property type="evidence" value="ECO:0007669"/>
    <property type="project" value="UniProtKB-KW"/>
</dbReference>
<reference evidence="7 8" key="1">
    <citation type="submission" date="2016-04" db="EMBL/GenBank/DDBJ databases">
        <title>Draft Genome Sequences of Staphylococcus capitis Strain H36, S. capitis Strain H65, S. cohnii Strain H62, S. hominis Strain H69, Mycobacterium iranicum Strain H39, Plantibacter sp. Strain H53, Pseudomonas oryzihabitans Strain H72, and Microbacterium sp. Strain H83, isolated from residential settings.</title>
        <authorList>
            <person name="Lymperopoulou D."/>
            <person name="Adams R.I."/>
            <person name="Lindow S."/>
            <person name="Coil D.A."/>
            <person name="Jospin G."/>
            <person name="Eisen J.A."/>
        </authorList>
    </citation>
    <scope>NUCLEOTIDE SEQUENCE [LARGE SCALE GENOMIC DNA]</scope>
    <source>
        <strain evidence="7 8">H72</strain>
    </source>
</reference>
<feature type="transmembrane region" description="Helical" evidence="5">
    <location>
        <begin position="294"/>
        <end position="312"/>
    </location>
</feature>
<dbReference type="InterPro" id="IPR050469">
    <property type="entry name" value="Diguanylate_Cyclase"/>
</dbReference>
<dbReference type="Pfam" id="PF07695">
    <property type="entry name" value="7TMR-DISM_7TM"/>
    <property type="match status" value="1"/>
</dbReference>
<dbReference type="PROSITE" id="PS50887">
    <property type="entry name" value="GGDEF"/>
    <property type="match status" value="1"/>
</dbReference>
<dbReference type="AlphaFoldDB" id="A0A178LIR9"/>
<gene>
    <name evidence="7" type="ORF">A4V15_02545</name>
</gene>
<feature type="coiled-coil region" evidence="4">
    <location>
        <begin position="403"/>
        <end position="461"/>
    </location>
</feature>
<dbReference type="GO" id="GO:0005886">
    <property type="term" value="C:plasma membrane"/>
    <property type="evidence" value="ECO:0007669"/>
    <property type="project" value="UniProtKB-SubCell"/>
</dbReference>
<evidence type="ECO:0000256" key="3">
    <source>
        <dbReference type="ARBA" id="ARBA00012528"/>
    </source>
</evidence>
<dbReference type="Pfam" id="PF00990">
    <property type="entry name" value="GGDEF"/>
    <property type="match status" value="1"/>
</dbReference>
<comment type="subcellular location">
    <subcellularLocation>
        <location evidence="2">Cell inner membrane</location>
    </subcellularLocation>
</comment>
<dbReference type="RefSeq" id="WP_064307731.1">
    <property type="nucleotide sequence ID" value="NZ_LWCR01000012.1"/>
</dbReference>
<dbReference type="InterPro" id="IPR011622">
    <property type="entry name" value="7TMR_DISM_rcpt_extracell_dom2"/>
</dbReference>
<dbReference type="Gene3D" id="3.30.70.270">
    <property type="match status" value="1"/>
</dbReference>
<evidence type="ECO:0000256" key="5">
    <source>
        <dbReference type="SAM" id="Phobius"/>
    </source>
</evidence>
<organism evidence="7 8">
    <name type="scientific">Pseudomonas oryzihabitans</name>
    <dbReference type="NCBI Taxonomy" id="47885"/>
    <lineage>
        <taxon>Bacteria</taxon>
        <taxon>Pseudomonadati</taxon>
        <taxon>Pseudomonadota</taxon>
        <taxon>Gammaproteobacteria</taxon>
        <taxon>Pseudomonadales</taxon>
        <taxon>Pseudomonadaceae</taxon>
        <taxon>Pseudomonas</taxon>
    </lineage>
</organism>
<dbReference type="InterPro" id="IPR000160">
    <property type="entry name" value="GGDEF_dom"/>
</dbReference>
<sequence>MKGFLAVLCAGGRNRALHLLVLLLIALDAQAQVLRLDDPARSYDPRPALEILKAPASLTFAEAAARPSGGENGWHAPDELEMLLHDGRQGLWLRFAIQSRDDQAWWLIPTWPVLDRLDLRTRGADGRWSPLQRSGLALPATQRALPGRQLMFALAPTAGAVEEVYLRLDSRETFILPLRLVTPATYLREAQQDAWLVGSFFGCLITILLLTLTLWGFGRRSGFGWYALYLLSVIGYQAVTSGYGAWQLWPESPAFALRAHLAFAALCFLSGGLFVRYLLSLYHGGRWIDFGNRLLIGYWNVALVVTLIWPHLLSFQEMLGMMALSCLGLLGTTTYLALRGSRMALWFSAAWALLLLGSAIQLLAVAGWLAADSPAFHGQIAGFTLGFVMLSLGLTEGLSLQRRARIEAQRQALEASNALAREREASFVELELRVALRTVELQQAKASLERLNRELLHQSQTDSLTGLGNRRHFERVFQQEIRRAIRAELPLAVLLVDLDHFKAVNDTHGHTLGDECLRCVAEVLRQHVQRAGEVAARYGGEEFVIALPGSDRAAAELLAERIRQEVAGLELQTEQGRLRPSVSIGVAVSVPSNLEHGLGLLEDADRALYAAKRNGRNRVCLSDGLPELGSGRG</sequence>
<keyword evidence="4" id="KW-0175">Coiled coil</keyword>
<dbReference type="OrthoDB" id="9803824at2"/>
<keyword evidence="5" id="KW-1133">Transmembrane helix</keyword>
<feature type="transmembrane region" description="Helical" evidence="5">
    <location>
        <begin position="194"/>
        <end position="215"/>
    </location>
</feature>
<evidence type="ECO:0000259" key="6">
    <source>
        <dbReference type="PROSITE" id="PS50887"/>
    </source>
</evidence>
<accession>A0A178LIR9</accession>
<keyword evidence="7" id="KW-0378">Hydrolase</keyword>
<comment type="cofactor">
    <cofactor evidence="1">
        <name>Mg(2+)</name>
        <dbReference type="ChEBI" id="CHEBI:18420"/>
    </cofactor>
</comment>
<dbReference type="InterPro" id="IPR011623">
    <property type="entry name" value="7TMR_DISM_rcpt_extracell_dom1"/>
</dbReference>
<dbReference type="InterPro" id="IPR029787">
    <property type="entry name" value="Nucleotide_cyclase"/>
</dbReference>
<dbReference type="CDD" id="cd01949">
    <property type="entry name" value="GGDEF"/>
    <property type="match status" value="1"/>
</dbReference>
<feature type="transmembrane region" description="Helical" evidence="5">
    <location>
        <begin position="345"/>
        <end position="370"/>
    </location>
</feature>
<dbReference type="Gene3D" id="2.60.40.2380">
    <property type="match status" value="1"/>
</dbReference>
<dbReference type="PANTHER" id="PTHR45138:SF24">
    <property type="entry name" value="DIGUANYLATE CYCLASE DGCC-RELATED"/>
    <property type="match status" value="1"/>
</dbReference>
<dbReference type="GO" id="GO:0043709">
    <property type="term" value="P:cell adhesion involved in single-species biofilm formation"/>
    <property type="evidence" value="ECO:0007669"/>
    <property type="project" value="TreeGrafter"/>
</dbReference>
<feature type="transmembrane region" description="Helical" evidence="5">
    <location>
        <begin position="318"/>
        <end position="338"/>
    </location>
</feature>
<dbReference type="Proteomes" id="UP000078356">
    <property type="component" value="Unassembled WGS sequence"/>
</dbReference>
<name>A0A178LIR9_9PSED</name>
<evidence type="ECO:0000256" key="2">
    <source>
        <dbReference type="ARBA" id="ARBA00004533"/>
    </source>
</evidence>
<keyword evidence="5" id="KW-0472">Membrane</keyword>
<keyword evidence="5" id="KW-0812">Transmembrane</keyword>
<dbReference type="GO" id="GO:1902201">
    <property type="term" value="P:negative regulation of bacterial-type flagellum-dependent cell motility"/>
    <property type="evidence" value="ECO:0007669"/>
    <property type="project" value="TreeGrafter"/>
</dbReference>
<proteinExistence type="predicted"/>
<protein>
    <recommendedName>
        <fullName evidence="3">diguanylate cyclase</fullName>
        <ecNumber evidence="3">2.7.7.65</ecNumber>
    </recommendedName>
</protein>
<dbReference type="GO" id="GO:0052621">
    <property type="term" value="F:diguanylate cyclase activity"/>
    <property type="evidence" value="ECO:0007669"/>
    <property type="project" value="UniProtKB-EC"/>
</dbReference>
<dbReference type="SMART" id="SM00267">
    <property type="entry name" value="GGDEF"/>
    <property type="match status" value="1"/>
</dbReference>
<dbReference type="SUPFAM" id="SSF55073">
    <property type="entry name" value="Nucleotide cyclase"/>
    <property type="match status" value="1"/>
</dbReference>
<feature type="transmembrane region" description="Helical" evidence="5">
    <location>
        <begin position="376"/>
        <end position="395"/>
    </location>
</feature>
<feature type="domain" description="GGDEF" evidence="6">
    <location>
        <begin position="489"/>
        <end position="624"/>
    </location>
</feature>
<evidence type="ECO:0000313" key="7">
    <source>
        <dbReference type="EMBL" id="OAN29838.1"/>
    </source>
</evidence>
<feature type="transmembrane region" description="Helical" evidence="5">
    <location>
        <begin position="261"/>
        <end position="282"/>
    </location>
</feature>
<comment type="caution">
    <text evidence="7">The sequence shown here is derived from an EMBL/GenBank/DDBJ whole genome shotgun (WGS) entry which is preliminary data.</text>
</comment>
<dbReference type="InterPro" id="IPR043128">
    <property type="entry name" value="Rev_trsase/Diguanyl_cyclase"/>
</dbReference>
<dbReference type="EC" id="2.7.7.65" evidence="3"/>
<evidence type="ECO:0000313" key="8">
    <source>
        <dbReference type="Proteomes" id="UP000078356"/>
    </source>
</evidence>
<dbReference type="EMBL" id="LWCR01000012">
    <property type="protein sequence ID" value="OAN29838.1"/>
    <property type="molecule type" value="Genomic_DNA"/>
</dbReference>
<evidence type="ECO:0000256" key="1">
    <source>
        <dbReference type="ARBA" id="ARBA00001946"/>
    </source>
</evidence>
<feature type="transmembrane region" description="Helical" evidence="5">
    <location>
        <begin position="227"/>
        <end position="249"/>
    </location>
</feature>
<dbReference type="PANTHER" id="PTHR45138">
    <property type="entry name" value="REGULATORY COMPONENTS OF SENSORY TRANSDUCTION SYSTEM"/>
    <property type="match status" value="1"/>
</dbReference>
<dbReference type="FunFam" id="3.30.70.270:FF:000001">
    <property type="entry name" value="Diguanylate cyclase domain protein"/>
    <property type="match status" value="1"/>
</dbReference>
<dbReference type="NCBIfam" id="TIGR00254">
    <property type="entry name" value="GGDEF"/>
    <property type="match status" value="1"/>
</dbReference>